<dbReference type="AlphaFoldDB" id="A0A841T6D5"/>
<feature type="transmembrane region" description="Helical" evidence="1">
    <location>
        <begin position="42"/>
        <end position="63"/>
    </location>
</feature>
<name>A0A841T6D5_9BACL</name>
<organism evidence="2 3">
    <name type="scientific">Cohnella thailandensis</name>
    <dbReference type="NCBI Taxonomy" id="557557"/>
    <lineage>
        <taxon>Bacteria</taxon>
        <taxon>Bacillati</taxon>
        <taxon>Bacillota</taxon>
        <taxon>Bacilli</taxon>
        <taxon>Bacillales</taxon>
        <taxon>Paenibacillaceae</taxon>
        <taxon>Cohnella</taxon>
    </lineage>
</organism>
<protein>
    <submittedName>
        <fullName evidence="2">Uncharacterized protein</fullName>
    </submittedName>
</protein>
<sequence length="88" mass="10343">MAAIGTLVLASLSFALLVLFDTLVYRQSFFVSVKRMFLDDAYFNRSAWTLLVSALLLSCWYDLRERPFGQRLSARLFGRRKDTRWNRN</sequence>
<keyword evidence="1" id="KW-0472">Membrane</keyword>
<keyword evidence="3" id="KW-1185">Reference proteome</keyword>
<keyword evidence="1" id="KW-0812">Transmembrane</keyword>
<reference evidence="2 3" key="1">
    <citation type="submission" date="2020-08" db="EMBL/GenBank/DDBJ databases">
        <title>Cohnella phylogeny.</title>
        <authorList>
            <person name="Dunlap C."/>
        </authorList>
    </citation>
    <scope>NUCLEOTIDE SEQUENCE [LARGE SCALE GENOMIC DNA]</scope>
    <source>
        <strain evidence="2 3">DSM 25241</strain>
    </source>
</reference>
<evidence type="ECO:0000313" key="3">
    <source>
        <dbReference type="Proteomes" id="UP000535838"/>
    </source>
</evidence>
<dbReference type="RefSeq" id="WP_185123611.1">
    <property type="nucleotide sequence ID" value="NZ_JACJVQ010000032.1"/>
</dbReference>
<evidence type="ECO:0000256" key="1">
    <source>
        <dbReference type="SAM" id="Phobius"/>
    </source>
</evidence>
<dbReference type="EMBL" id="JACJVQ010000032">
    <property type="protein sequence ID" value="MBB6638416.1"/>
    <property type="molecule type" value="Genomic_DNA"/>
</dbReference>
<comment type="caution">
    <text evidence="2">The sequence shown here is derived from an EMBL/GenBank/DDBJ whole genome shotgun (WGS) entry which is preliminary data.</text>
</comment>
<accession>A0A841T6D5</accession>
<gene>
    <name evidence="2" type="ORF">H7B67_30150</name>
</gene>
<proteinExistence type="predicted"/>
<evidence type="ECO:0000313" key="2">
    <source>
        <dbReference type="EMBL" id="MBB6638416.1"/>
    </source>
</evidence>
<dbReference type="Proteomes" id="UP000535838">
    <property type="component" value="Unassembled WGS sequence"/>
</dbReference>
<keyword evidence="1" id="KW-1133">Transmembrane helix</keyword>